<dbReference type="AlphaFoldDB" id="A0A3B9L2X1"/>
<dbReference type="Proteomes" id="UP000259173">
    <property type="component" value="Unassembled WGS sequence"/>
</dbReference>
<name>A0A3B9L2X1_9PROT</name>
<dbReference type="EMBL" id="DMBR01000363">
    <property type="protein sequence ID" value="HAE95272.1"/>
    <property type="molecule type" value="Genomic_DNA"/>
</dbReference>
<evidence type="ECO:0000313" key="3">
    <source>
        <dbReference type="Proteomes" id="UP000259173"/>
    </source>
</evidence>
<sequence>MVWRLPFLRKTLNSLQLSSRSTPTLRSRNNDARHKGEAAKDLARKRLDQADAFSESRKLDISQQLG</sequence>
<gene>
    <name evidence="2" type="ORF">DCG65_11980</name>
</gene>
<accession>A0A3B9L2X1</accession>
<protein>
    <submittedName>
        <fullName evidence="2">Uncharacterized protein</fullName>
    </submittedName>
</protein>
<evidence type="ECO:0000313" key="2">
    <source>
        <dbReference type="EMBL" id="HAE95272.1"/>
    </source>
</evidence>
<evidence type="ECO:0000256" key="1">
    <source>
        <dbReference type="SAM" id="MobiDB-lite"/>
    </source>
</evidence>
<organism evidence="2 3">
    <name type="scientific">Hyphomonas atlantica</name>
    <dbReference type="NCBI Taxonomy" id="1280948"/>
    <lineage>
        <taxon>Bacteria</taxon>
        <taxon>Pseudomonadati</taxon>
        <taxon>Pseudomonadota</taxon>
        <taxon>Alphaproteobacteria</taxon>
        <taxon>Hyphomonadales</taxon>
        <taxon>Hyphomonadaceae</taxon>
        <taxon>Hyphomonas</taxon>
    </lineage>
</organism>
<feature type="compositionally biased region" description="Basic and acidic residues" evidence="1">
    <location>
        <begin position="28"/>
        <end position="44"/>
    </location>
</feature>
<feature type="region of interest" description="Disordered" evidence="1">
    <location>
        <begin position="18"/>
        <end position="44"/>
    </location>
</feature>
<reference evidence="2 3" key="1">
    <citation type="journal article" date="2018" name="Nat. Biotechnol.">
        <title>A standardized bacterial taxonomy based on genome phylogeny substantially revises the tree of life.</title>
        <authorList>
            <person name="Parks D.H."/>
            <person name="Chuvochina M."/>
            <person name="Waite D.W."/>
            <person name="Rinke C."/>
            <person name="Skarshewski A."/>
            <person name="Chaumeil P.A."/>
            <person name="Hugenholtz P."/>
        </authorList>
    </citation>
    <scope>NUCLEOTIDE SEQUENCE [LARGE SCALE GENOMIC DNA]</scope>
    <source>
        <strain evidence="2">UBA8557</strain>
    </source>
</reference>
<comment type="caution">
    <text evidence="2">The sequence shown here is derived from an EMBL/GenBank/DDBJ whole genome shotgun (WGS) entry which is preliminary data.</text>
</comment>
<proteinExistence type="predicted"/>
<feature type="compositionally biased region" description="Low complexity" evidence="1">
    <location>
        <begin position="18"/>
        <end position="27"/>
    </location>
</feature>